<feature type="compositionally biased region" description="Polar residues" evidence="6">
    <location>
        <begin position="149"/>
        <end position="163"/>
    </location>
</feature>
<evidence type="ECO:0000256" key="1">
    <source>
        <dbReference type="ARBA" id="ARBA00004141"/>
    </source>
</evidence>
<evidence type="ECO:0008006" key="10">
    <source>
        <dbReference type="Google" id="ProtNLM"/>
    </source>
</evidence>
<feature type="transmembrane region" description="Helical" evidence="7">
    <location>
        <begin position="249"/>
        <end position="279"/>
    </location>
</feature>
<keyword evidence="9" id="KW-1185">Reference proteome</keyword>
<dbReference type="Proteomes" id="UP001219355">
    <property type="component" value="Chromosome 2"/>
</dbReference>
<evidence type="ECO:0000313" key="9">
    <source>
        <dbReference type="Proteomes" id="UP001219355"/>
    </source>
</evidence>
<evidence type="ECO:0000256" key="2">
    <source>
        <dbReference type="ARBA" id="ARBA00009824"/>
    </source>
</evidence>
<dbReference type="EMBL" id="CP120628">
    <property type="protein sequence ID" value="WEW57198.1"/>
    <property type="molecule type" value="Genomic_DNA"/>
</dbReference>
<dbReference type="InterPro" id="IPR029058">
    <property type="entry name" value="AB_hydrolase_fold"/>
</dbReference>
<dbReference type="Gene3D" id="3.40.50.1820">
    <property type="entry name" value="alpha/beta hydrolase"/>
    <property type="match status" value="1"/>
</dbReference>
<comment type="subcellular location">
    <subcellularLocation>
        <location evidence="1">Membrane</location>
        <topology evidence="1">Multi-pass membrane protein</topology>
    </subcellularLocation>
</comment>
<proteinExistence type="inferred from homology"/>
<feature type="region of interest" description="Disordered" evidence="6">
    <location>
        <begin position="129"/>
        <end position="163"/>
    </location>
</feature>
<accession>A0AAF0DFF7</accession>
<dbReference type="InterPro" id="IPR007941">
    <property type="entry name" value="DUF726"/>
</dbReference>
<name>A0AAF0DFF7_9EURO</name>
<dbReference type="Pfam" id="PF05277">
    <property type="entry name" value="DUF726"/>
    <property type="match status" value="1"/>
</dbReference>
<dbReference type="SUPFAM" id="SSF53474">
    <property type="entry name" value="alpha/beta-Hydrolases"/>
    <property type="match status" value="1"/>
</dbReference>
<dbReference type="PANTHER" id="PTHR17920:SF22">
    <property type="entry name" value="DUF726 DOMAIN PROTEIN (AFU_ORTHOLOGUE AFUA_2G12860)"/>
    <property type="match status" value="1"/>
</dbReference>
<feature type="region of interest" description="Disordered" evidence="6">
    <location>
        <begin position="620"/>
        <end position="658"/>
    </location>
</feature>
<keyword evidence="5 7" id="KW-0472">Membrane</keyword>
<evidence type="ECO:0000256" key="7">
    <source>
        <dbReference type="SAM" id="Phobius"/>
    </source>
</evidence>
<feature type="transmembrane region" description="Helical" evidence="7">
    <location>
        <begin position="291"/>
        <end position="314"/>
    </location>
</feature>
<dbReference type="PANTHER" id="PTHR17920">
    <property type="entry name" value="TRANSMEMBRANE AND COILED-COIL DOMAIN-CONTAINING PROTEIN 4 TMCO4"/>
    <property type="match status" value="1"/>
</dbReference>
<sequence>MASQGTQNNEPSIAIAQEQDQGVHAEEDLNQVLSAVQREELINLVNATMDAMQETLCYPSEYQISTFPGFFKHGKRQDQGHLFSRQPWQQLQASSSGGMSQVKIELRAIDYFTSWKQSVLGRLGEVIDGNKVPEPQSHTQLEPLESRSFPENSDNSPSSSTPLNELPLGTRLLIINSLLLLLLNLESYNAHSAVFLRKISSDLGISPKIQAESEIKIAHELLKVAKEMSAKKETKARAEQSKILRRWKIGLASVAGAVLVGVTGGMTAPVVVGGLGAIIGTLGLGGTAVGGFLGTVTGSGVALVGIFGAIGAGVSGKMMARYAREVKDFAFIPLKSELTSADGSVPAKPANNRLRVTIGISGWLIEAHDIVDPWRVLGEDSDVFALRWELEALLTLGKTMETLVKSIALTIAAKQVLKTTMFAPLSGPLVLPVIAAKLSHLIYNPFNVVKARAVKAGQILADALINKAQGDRPVTLIGYSMGARVIYTCLLSLAKRRAFGLIESAILLGSPAPSDTVQWRLIRTVVSGRLVNVYSKKDFMLRFFYRTQSMQMNVAGIQPIEGISGLENFDASETVTGHLRYPLLVGSILEKIGFEHLNQDELQIQDHRLRALADQEERLFDQQQQQSQEAEEGRGLTELDAQTRIDQNGPEGVTMSSEEIRNLEEEIARRTEEGLAEIHMHSIQLEDREG</sequence>
<evidence type="ECO:0000256" key="6">
    <source>
        <dbReference type="SAM" id="MobiDB-lite"/>
    </source>
</evidence>
<gene>
    <name evidence="8" type="ORF">PRK78_002660</name>
</gene>
<dbReference type="GO" id="GO:0016020">
    <property type="term" value="C:membrane"/>
    <property type="evidence" value="ECO:0007669"/>
    <property type="project" value="UniProtKB-SubCell"/>
</dbReference>
<organism evidence="8 9">
    <name type="scientific">Emydomyces testavorans</name>
    <dbReference type="NCBI Taxonomy" id="2070801"/>
    <lineage>
        <taxon>Eukaryota</taxon>
        <taxon>Fungi</taxon>
        <taxon>Dikarya</taxon>
        <taxon>Ascomycota</taxon>
        <taxon>Pezizomycotina</taxon>
        <taxon>Eurotiomycetes</taxon>
        <taxon>Eurotiomycetidae</taxon>
        <taxon>Onygenales</taxon>
        <taxon>Nannizziopsiaceae</taxon>
        <taxon>Emydomyces</taxon>
    </lineage>
</organism>
<comment type="similarity">
    <text evidence="2">Belongs to the TMCO4 family.</text>
</comment>
<protein>
    <recommendedName>
        <fullName evidence="10">DUF726-domain-containing protein</fullName>
    </recommendedName>
</protein>
<evidence type="ECO:0000256" key="3">
    <source>
        <dbReference type="ARBA" id="ARBA00022692"/>
    </source>
</evidence>
<evidence type="ECO:0000256" key="4">
    <source>
        <dbReference type="ARBA" id="ARBA00022989"/>
    </source>
</evidence>
<evidence type="ECO:0000256" key="5">
    <source>
        <dbReference type="ARBA" id="ARBA00023136"/>
    </source>
</evidence>
<dbReference type="AlphaFoldDB" id="A0AAF0DFF7"/>
<reference evidence="8" key="1">
    <citation type="submission" date="2023-03" db="EMBL/GenBank/DDBJ databases">
        <title>Emydomyces testavorans Genome Sequence.</title>
        <authorList>
            <person name="Hoyer L."/>
        </authorList>
    </citation>
    <scope>NUCLEOTIDE SEQUENCE</scope>
    <source>
        <strain evidence="8">16-2883</strain>
    </source>
</reference>
<keyword evidence="3 7" id="KW-0812">Transmembrane</keyword>
<feature type="compositionally biased region" description="Basic and acidic residues" evidence="6">
    <location>
        <begin position="631"/>
        <end position="643"/>
    </location>
</feature>
<keyword evidence="4 7" id="KW-1133">Transmembrane helix</keyword>
<evidence type="ECO:0000313" key="8">
    <source>
        <dbReference type="EMBL" id="WEW57198.1"/>
    </source>
</evidence>